<dbReference type="AlphaFoldDB" id="A0A4Q7M4Y8"/>
<dbReference type="EMBL" id="SGWX01000001">
    <property type="protein sequence ID" value="RZS62461.1"/>
    <property type="molecule type" value="Genomic_DNA"/>
</dbReference>
<feature type="transmembrane region" description="Helical" evidence="1">
    <location>
        <begin position="6"/>
        <end position="24"/>
    </location>
</feature>
<reference evidence="2 3" key="1">
    <citation type="submission" date="2019-02" db="EMBL/GenBank/DDBJ databases">
        <title>Sequencing the genomes of 1000 actinobacteria strains.</title>
        <authorList>
            <person name="Klenk H.-P."/>
        </authorList>
    </citation>
    <scope>NUCLEOTIDE SEQUENCE [LARGE SCALE GENOMIC DNA]</scope>
    <source>
        <strain evidence="2 3">DSM 16932</strain>
    </source>
</reference>
<dbReference type="Proteomes" id="UP000293852">
    <property type="component" value="Unassembled WGS sequence"/>
</dbReference>
<gene>
    <name evidence="2" type="ORF">EV386_2794</name>
</gene>
<protein>
    <submittedName>
        <fullName evidence="2">Uncharacterized protein</fullName>
    </submittedName>
</protein>
<keyword evidence="1" id="KW-0472">Membrane</keyword>
<feature type="transmembrane region" description="Helical" evidence="1">
    <location>
        <begin position="70"/>
        <end position="89"/>
    </location>
</feature>
<keyword evidence="1" id="KW-0812">Transmembrane</keyword>
<accession>A0A4Q7M4Y8</accession>
<comment type="caution">
    <text evidence="2">The sequence shown here is derived from an EMBL/GenBank/DDBJ whole genome shotgun (WGS) entry which is preliminary data.</text>
</comment>
<evidence type="ECO:0000313" key="2">
    <source>
        <dbReference type="EMBL" id="RZS62461.1"/>
    </source>
</evidence>
<name>A0A4Q7M4Y8_9MICO</name>
<keyword evidence="3" id="KW-1185">Reference proteome</keyword>
<proteinExistence type="predicted"/>
<dbReference type="RefSeq" id="WP_130415922.1">
    <property type="nucleotide sequence ID" value="NZ_SGWX01000001.1"/>
</dbReference>
<keyword evidence="1" id="KW-1133">Transmembrane helix</keyword>
<feature type="transmembrane region" description="Helical" evidence="1">
    <location>
        <begin position="31"/>
        <end position="50"/>
    </location>
</feature>
<evidence type="ECO:0000313" key="3">
    <source>
        <dbReference type="Proteomes" id="UP000293852"/>
    </source>
</evidence>
<sequence>MFELTLLVLGSGLLIGTWGVALWGSAKGTSLLADLLAIVLAFGMLAYLWSPAPTPVAWARSHGWIASEPGGLAVAAGVLATAAVVIFIARRIGLIEGLAKRLSRAATGEEEEPRH</sequence>
<organism evidence="2 3">
    <name type="scientific">Xylanimonas ulmi</name>
    <dbReference type="NCBI Taxonomy" id="228973"/>
    <lineage>
        <taxon>Bacteria</taxon>
        <taxon>Bacillati</taxon>
        <taxon>Actinomycetota</taxon>
        <taxon>Actinomycetes</taxon>
        <taxon>Micrococcales</taxon>
        <taxon>Promicromonosporaceae</taxon>
        <taxon>Xylanimonas</taxon>
    </lineage>
</organism>
<evidence type="ECO:0000256" key="1">
    <source>
        <dbReference type="SAM" id="Phobius"/>
    </source>
</evidence>